<organism evidence="3 4">
    <name type="scientific">Paeniglutamicibacter kerguelensis</name>
    <dbReference type="NCBI Taxonomy" id="254788"/>
    <lineage>
        <taxon>Bacteria</taxon>
        <taxon>Bacillati</taxon>
        <taxon>Actinomycetota</taxon>
        <taxon>Actinomycetes</taxon>
        <taxon>Micrococcales</taxon>
        <taxon>Micrococcaceae</taxon>
        <taxon>Paeniglutamicibacter</taxon>
    </lineage>
</organism>
<accession>A0ABS4XHQ5</accession>
<gene>
    <name evidence="3" type="ORF">JOF47_003397</name>
</gene>
<comment type="similarity">
    <text evidence="1">Belongs to the aspartate/glutamate racemases family.</text>
</comment>
<dbReference type="NCBIfam" id="TIGR00035">
    <property type="entry name" value="asp_race"/>
    <property type="match status" value="1"/>
</dbReference>
<dbReference type="RefSeq" id="WP_210000476.1">
    <property type="nucleotide sequence ID" value="NZ_BAAAJY010000001.1"/>
</dbReference>
<dbReference type="PANTHER" id="PTHR21198:SF7">
    <property type="entry name" value="ASPARTATE-GLUTAMATE RACEMASE FAMILY"/>
    <property type="match status" value="1"/>
</dbReference>
<reference evidence="3 4" key="1">
    <citation type="submission" date="2021-03" db="EMBL/GenBank/DDBJ databases">
        <title>Sequencing the genomes of 1000 actinobacteria strains.</title>
        <authorList>
            <person name="Klenk H.-P."/>
        </authorList>
    </citation>
    <scope>NUCLEOTIDE SEQUENCE [LARGE SCALE GENOMIC DNA]</scope>
    <source>
        <strain evidence="3 4">DSM 15797</strain>
    </source>
</reference>
<name>A0ABS4XHQ5_9MICC</name>
<dbReference type="PANTHER" id="PTHR21198">
    <property type="entry name" value="GLUTAMATE RACEMASE"/>
    <property type="match status" value="1"/>
</dbReference>
<sequence>MSEYPVNAKRRQQLVPGLIGMSVHTDCVYLQEINRANPLNTVEPQVSSIRMVLQAIDFGQLIADLKTGRRDEAEVSIRQALAAVQRAGADFLVVTANTVSAMLDDMADAVSVPVLDITKAVFSAAREQGLSRQGLLSTSQTAKSGIYQDGAAEFGCSVITPPAGIAEAVDEAIFQRLIRGICIEQDAKTILDAVSWFKSQGADSVILGCTDMTLLAEQFTLSPLPLLDSTVLHAHAAHYVATTGDLDRYCVRYPAGA</sequence>
<dbReference type="GO" id="GO:0047689">
    <property type="term" value="F:aspartate racemase activity"/>
    <property type="evidence" value="ECO:0007669"/>
    <property type="project" value="UniProtKB-EC"/>
</dbReference>
<dbReference type="InterPro" id="IPR015942">
    <property type="entry name" value="Asp/Glu/hydantoin_racemase"/>
</dbReference>
<evidence type="ECO:0000313" key="3">
    <source>
        <dbReference type="EMBL" id="MBP2387886.1"/>
    </source>
</evidence>
<dbReference type="Pfam" id="PF01177">
    <property type="entry name" value="Asp_Glu_race"/>
    <property type="match status" value="1"/>
</dbReference>
<dbReference type="InterPro" id="IPR004380">
    <property type="entry name" value="Asp_race"/>
</dbReference>
<evidence type="ECO:0000256" key="1">
    <source>
        <dbReference type="ARBA" id="ARBA00007847"/>
    </source>
</evidence>
<dbReference type="Proteomes" id="UP001296993">
    <property type="component" value="Unassembled WGS sequence"/>
</dbReference>
<dbReference type="InterPro" id="IPR001920">
    <property type="entry name" value="Asp/Glu_race"/>
</dbReference>
<dbReference type="Gene3D" id="3.40.50.1860">
    <property type="match status" value="2"/>
</dbReference>
<keyword evidence="4" id="KW-1185">Reference proteome</keyword>
<comment type="caution">
    <text evidence="3">The sequence shown here is derived from an EMBL/GenBank/DDBJ whole genome shotgun (WGS) entry which is preliminary data.</text>
</comment>
<dbReference type="EC" id="5.1.1.13" evidence="3"/>
<evidence type="ECO:0000256" key="2">
    <source>
        <dbReference type="ARBA" id="ARBA00023235"/>
    </source>
</evidence>
<proteinExistence type="inferred from homology"/>
<dbReference type="SUPFAM" id="SSF53681">
    <property type="entry name" value="Aspartate/glutamate racemase"/>
    <property type="match status" value="2"/>
</dbReference>
<protein>
    <submittedName>
        <fullName evidence="3">Aspartate racemase</fullName>
        <ecNumber evidence="3">5.1.1.13</ecNumber>
    </submittedName>
</protein>
<keyword evidence="2 3" id="KW-0413">Isomerase</keyword>
<evidence type="ECO:0000313" key="4">
    <source>
        <dbReference type="Proteomes" id="UP001296993"/>
    </source>
</evidence>
<dbReference type="EMBL" id="JAGIOF010000001">
    <property type="protein sequence ID" value="MBP2387886.1"/>
    <property type="molecule type" value="Genomic_DNA"/>
</dbReference>